<dbReference type="SUPFAM" id="SSF51735">
    <property type="entry name" value="NAD(P)-binding Rossmann-fold domains"/>
    <property type="match status" value="1"/>
</dbReference>
<keyword evidence="1" id="KW-1185">Reference proteome</keyword>
<dbReference type="Gene3D" id="3.40.50.720">
    <property type="entry name" value="NAD(P)-binding Rossmann-like Domain"/>
    <property type="match status" value="1"/>
</dbReference>
<dbReference type="PRINTS" id="PR00081">
    <property type="entry name" value="GDHRDH"/>
</dbReference>
<organism evidence="1 2">
    <name type="scientific">Panagrolaimus superbus</name>
    <dbReference type="NCBI Taxonomy" id="310955"/>
    <lineage>
        <taxon>Eukaryota</taxon>
        <taxon>Metazoa</taxon>
        <taxon>Ecdysozoa</taxon>
        <taxon>Nematoda</taxon>
        <taxon>Chromadorea</taxon>
        <taxon>Rhabditida</taxon>
        <taxon>Tylenchina</taxon>
        <taxon>Panagrolaimomorpha</taxon>
        <taxon>Panagrolaimoidea</taxon>
        <taxon>Panagrolaimidae</taxon>
        <taxon>Panagrolaimus</taxon>
    </lineage>
</organism>
<dbReference type="PANTHER" id="PTHR43975">
    <property type="entry name" value="ZGC:101858"/>
    <property type="match status" value="1"/>
</dbReference>
<name>A0A914Z728_9BILA</name>
<dbReference type="Pfam" id="PF13561">
    <property type="entry name" value="adh_short_C2"/>
    <property type="match status" value="1"/>
</dbReference>
<dbReference type="AlphaFoldDB" id="A0A914Z728"/>
<dbReference type="Proteomes" id="UP000887577">
    <property type="component" value="Unplaced"/>
</dbReference>
<dbReference type="PRINTS" id="PR00080">
    <property type="entry name" value="SDRFAMILY"/>
</dbReference>
<dbReference type="InterPro" id="IPR036291">
    <property type="entry name" value="NAD(P)-bd_dom_sf"/>
</dbReference>
<protein>
    <submittedName>
        <fullName evidence="2">Uncharacterized protein</fullName>
    </submittedName>
</protein>
<evidence type="ECO:0000313" key="1">
    <source>
        <dbReference type="Proteomes" id="UP000887577"/>
    </source>
</evidence>
<proteinExistence type="predicted"/>
<accession>A0A914Z728</accession>
<sequence length="215" mass="23402">MLLIQAGINEDKILIISGPIQEEKTQKDLIEKTVAKFGNLNILINNVGQSRKPNVADGLDIEHYDYVMNVNVRSVIALTRLAVPYLEKSKGNIVNISSIAALRTSPLTPYYSVAKCALDSYTKNAAVVYGSNGIRVNGINPGTVDTDIWKRSDDPRVTSFRDKLIKETVVARMGKPAEIARVIALLASDDGAFITGSCWLIDGGAMVTPSYFGQK</sequence>
<dbReference type="PANTHER" id="PTHR43975:SF2">
    <property type="entry name" value="EG:BACR7A4.14 PROTEIN-RELATED"/>
    <property type="match status" value="1"/>
</dbReference>
<dbReference type="InterPro" id="IPR002347">
    <property type="entry name" value="SDR_fam"/>
</dbReference>
<reference evidence="2" key="1">
    <citation type="submission" date="2022-11" db="UniProtKB">
        <authorList>
            <consortium name="WormBaseParasite"/>
        </authorList>
    </citation>
    <scope>IDENTIFICATION</scope>
</reference>
<evidence type="ECO:0000313" key="2">
    <source>
        <dbReference type="WBParaSite" id="PSU_v2.g8499.t1"/>
    </source>
</evidence>
<dbReference type="WBParaSite" id="PSU_v2.g8499.t1">
    <property type="protein sequence ID" value="PSU_v2.g8499.t1"/>
    <property type="gene ID" value="PSU_v2.g8499"/>
</dbReference>